<dbReference type="Pfam" id="PF07745">
    <property type="entry name" value="Glyco_hydro_53"/>
    <property type="match status" value="2"/>
</dbReference>
<dbReference type="SUPFAM" id="SSF51445">
    <property type="entry name" value="(Trans)glycosidases"/>
    <property type="match status" value="2"/>
</dbReference>
<feature type="signal peptide" evidence="5">
    <location>
        <begin position="1"/>
        <end position="42"/>
    </location>
</feature>
<name>A0A7J5TGI4_9BIFI</name>
<dbReference type="PANTHER" id="PTHR34983:SF2">
    <property type="entry name" value="ENDO-BETA-1,4-GALACTANASE"/>
    <property type="match status" value="1"/>
</dbReference>
<feature type="region of interest" description="Disordered" evidence="7">
    <location>
        <begin position="88"/>
        <end position="119"/>
    </location>
</feature>
<keyword evidence="6" id="KW-0175">Coiled coil</keyword>
<gene>
    <name evidence="8" type="ORF">GBB04_08245</name>
</gene>
<dbReference type="Gene3D" id="2.30.30.20">
    <property type="entry name" value="Aspartate carbamoyltransferase regulatory subunit, C-terminal domain"/>
    <property type="match status" value="1"/>
</dbReference>
<comment type="caution">
    <text evidence="8">The sequence shown here is derived from an EMBL/GenBank/DDBJ whole genome shotgun (WGS) entry which is preliminary data.</text>
</comment>
<proteinExistence type="inferred from homology"/>
<dbReference type="InterPro" id="IPR017853">
    <property type="entry name" value="GH"/>
</dbReference>
<dbReference type="EC" id="3.2.1.89" evidence="5"/>
<evidence type="ECO:0000313" key="9">
    <source>
        <dbReference type="Proteomes" id="UP000429211"/>
    </source>
</evidence>
<comment type="similarity">
    <text evidence="1 5">Belongs to the glycosyl hydrolase 53 family.</text>
</comment>
<keyword evidence="5" id="KW-0732">Signal</keyword>
<evidence type="ECO:0000256" key="7">
    <source>
        <dbReference type="SAM" id="MobiDB-lite"/>
    </source>
</evidence>
<keyword evidence="2" id="KW-0677">Repeat</keyword>
<dbReference type="Gene3D" id="3.20.20.80">
    <property type="entry name" value="Glycosidases"/>
    <property type="match status" value="2"/>
</dbReference>
<organism evidence="8 9">
    <name type="scientific">Bifidobacterium dentium</name>
    <dbReference type="NCBI Taxonomy" id="1689"/>
    <lineage>
        <taxon>Bacteria</taxon>
        <taxon>Bacillati</taxon>
        <taxon>Actinomycetota</taxon>
        <taxon>Actinomycetes</taxon>
        <taxon>Bifidobacteriales</taxon>
        <taxon>Bifidobacteriaceae</taxon>
        <taxon>Bifidobacterium</taxon>
    </lineage>
</organism>
<evidence type="ECO:0000256" key="5">
    <source>
        <dbReference type="RuleBase" id="RU361192"/>
    </source>
</evidence>
<accession>A0A7J5TGI4</accession>
<dbReference type="PANTHER" id="PTHR34983">
    <property type="entry name" value="ARABINOGALACTAN ENDO-BETA-1,4-GALACTANASE A"/>
    <property type="match status" value="1"/>
</dbReference>
<reference evidence="8 9" key="1">
    <citation type="journal article" date="2019" name="Nat. Med.">
        <title>A library of human gut bacterial isolates paired with longitudinal multiomics data enables mechanistic microbiome research.</title>
        <authorList>
            <person name="Poyet M."/>
            <person name="Groussin M."/>
            <person name="Gibbons S.M."/>
            <person name="Avila-Pacheco J."/>
            <person name="Jiang X."/>
            <person name="Kearney S.M."/>
            <person name="Perrotta A.R."/>
            <person name="Berdy B."/>
            <person name="Zhao S."/>
            <person name="Lieberman T.D."/>
            <person name="Swanson P.K."/>
            <person name="Smith M."/>
            <person name="Roesemann S."/>
            <person name="Alexander J.E."/>
            <person name="Rich S.A."/>
            <person name="Livny J."/>
            <person name="Vlamakis H."/>
            <person name="Clish C."/>
            <person name="Bullock K."/>
            <person name="Deik A."/>
            <person name="Scott J."/>
            <person name="Pierce K.A."/>
            <person name="Xavier R.J."/>
            <person name="Alm E.J."/>
        </authorList>
    </citation>
    <scope>NUCLEOTIDE SEQUENCE [LARGE SCALE GENOMIC DNA]</scope>
    <source>
        <strain evidence="8 9">BIOML-A2</strain>
    </source>
</reference>
<evidence type="ECO:0000256" key="2">
    <source>
        <dbReference type="ARBA" id="ARBA00022737"/>
    </source>
</evidence>
<evidence type="ECO:0000256" key="4">
    <source>
        <dbReference type="ARBA" id="ARBA00023295"/>
    </source>
</evidence>
<feature type="chain" id="PRO_5029940004" description="Arabinogalactan endo-beta-1,4-galactanase" evidence="5">
    <location>
        <begin position="43"/>
        <end position="1171"/>
    </location>
</feature>
<dbReference type="EMBL" id="WDPD01000009">
    <property type="protein sequence ID" value="KAB7460254.1"/>
    <property type="molecule type" value="Genomic_DNA"/>
</dbReference>
<dbReference type="Proteomes" id="UP000429211">
    <property type="component" value="Unassembled WGS sequence"/>
</dbReference>
<sequence>MRLQGAAAKKQRGNQMRRRRAIVALIGTTVSLMMCMPTGAFAQDAQSNDDDIHTSAQLRAEAAEQNADQEQQLLEESTQNESDIVPLAEDSSYPAPWNEGTDTGVKDQPAQVAGVSSMQDDTVRGVNLTSYQAMKAARTAKNGYAFKDFDGNNLDDNGMMQLLKASGINYVLLKVAVNPTDGNGNTYGGGNPTLDNAIATAKAAQANGLNVNIQFLYSDFYTSKTVQKLPKGWPTNLAKLTSQVSDYTADSLSKLKAAGVTPNMVTIGSEISSPYYADSENKKDLQGGFLGQDDWKGMSQLISAASKAIRANNAGTRIAVGCSSVDQTLTTTYVDMLKYYKVDYDVIGTKVYAAYDDLNSLAQSRRMISEEYGKSMAVLDVLYPFTEYDSDGQGNTSGASDLKQSGKTLGPQGQADYIRSLYKAMVSAKNNAGGAGVFYGDATWIAVKGGLWNADDNWNSANEYGTGWASKYAADYVDYADNGGASQQDDAALFDDLGQPLQSLKVFGQLTAANPEDADMVPTADDPYKTGADTGAAQQTASVEQVPTVTEDTIRGADVSSYEALYKAGVRFKNFDGQEESLFKILHDNGVNWVRLRLFNDPYDENGNSYGSGTDDLDTVTRMAKEATQYGMKVLLDLHYNDFYASSWRTPKAWKGHNLNQLKTDVYDFTKNVMQTMVNNGVDLGMVQLGNESNSGLCGVTVSYWNNAKDQEWKNFVDLMNEGSKAIRQYAPKGTKVAVHFMYTDSGSADFALNYFKKYKLDYDVYGSTYYPFWSSGSDGTDANQDPMGALIKLEQVVTEKYKKEFAVVEFSYPFTENDSDGGSNNLSGPNTDKNNKYPYQVSVQGQADVIHDTLETVTSADGGTGLGLGAFYWEPAWIAVVPGTNHWAVNKAYANDAATGWASSYAKNNDPSSTEYDAWSASGWDNQAVFDDHGNPLQSLKAFKEVISTKTTPETKNGWVMDGRVRHWYDNGRMARSHAFYDPDSNAWYWADADGTIACDKDVFIPKDESNRAKGGKWVRFDANSHMVKGEQYSTKANHVGWYYFDPVTGEMAKGMKYVSSNGGKWVYYDWITGIMAHGEQFVNYDKAHTGWYLFDKTTGAMYHGDTYIRSNGGKWVRYDPVTGIMVHGLDRRNGAWYYFDQYTGKMAHGRSWVPEWHAWHHFDKVTGRG</sequence>
<dbReference type="GO" id="GO:0045490">
    <property type="term" value="P:pectin catabolic process"/>
    <property type="evidence" value="ECO:0007669"/>
    <property type="project" value="TreeGrafter"/>
</dbReference>
<evidence type="ECO:0000256" key="6">
    <source>
        <dbReference type="SAM" id="Coils"/>
    </source>
</evidence>
<dbReference type="SUPFAM" id="SSF69360">
    <property type="entry name" value="Cell wall binding repeat"/>
    <property type="match status" value="1"/>
</dbReference>
<protein>
    <recommendedName>
        <fullName evidence="5">Arabinogalactan endo-beta-1,4-galactanase</fullName>
        <ecNumber evidence="5">3.2.1.89</ecNumber>
    </recommendedName>
</protein>
<dbReference type="AlphaFoldDB" id="A0A7J5TGI4"/>
<dbReference type="Pfam" id="PF19127">
    <property type="entry name" value="Choline_bind_3"/>
    <property type="match status" value="1"/>
</dbReference>
<evidence type="ECO:0000256" key="1">
    <source>
        <dbReference type="ARBA" id="ARBA00010687"/>
    </source>
</evidence>
<keyword evidence="4 5" id="KW-0326">Glycosidase</keyword>
<dbReference type="GO" id="GO:0015926">
    <property type="term" value="F:glucosidase activity"/>
    <property type="evidence" value="ECO:0007669"/>
    <property type="project" value="InterPro"/>
</dbReference>
<feature type="coiled-coil region" evidence="6">
    <location>
        <begin position="53"/>
        <end position="80"/>
    </location>
</feature>
<evidence type="ECO:0000313" key="8">
    <source>
        <dbReference type="EMBL" id="KAB7460254.1"/>
    </source>
</evidence>
<dbReference type="InterPro" id="IPR018337">
    <property type="entry name" value="Cell_wall/Cho-bd_repeat"/>
</dbReference>
<keyword evidence="3 5" id="KW-0378">Hydrolase</keyword>
<comment type="catalytic activity">
    <reaction evidence="5">
        <text>The enzyme specifically hydrolyzes (1-&gt;4)-beta-D-galactosidic linkages in type I arabinogalactans.</text>
        <dbReference type="EC" id="3.2.1.89"/>
    </reaction>
</comment>
<dbReference type="InterPro" id="IPR011683">
    <property type="entry name" value="Glyco_hydro_53"/>
</dbReference>
<evidence type="ECO:0000256" key="3">
    <source>
        <dbReference type="ARBA" id="ARBA00022801"/>
    </source>
</evidence>
<dbReference type="Gene3D" id="2.10.270.10">
    <property type="entry name" value="Cholin Binding"/>
    <property type="match status" value="1"/>
</dbReference>
<dbReference type="GO" id="GO:0031218">
    <property type="term" value="F:arabinogalactan endo-1,4-beta-galactosidase activity"/>
    <property type="evidence" value="ECO:0007669"/>
    <property type="project" value="UniProtKB-EC"/>
</dbReference>